<feature type="signal peptide" evidence="7">
    <location>
        <begin position="1"/>
        <end position="21"/>
    </location>
</feature>
<dbReference type="AlphaFoldDB" id="A0A6P6EWQ0"/>
<keyword evidence="2" id="KW-0964">Secreted</keyword>
<evidence type="ECO:0000256" key="6">
    <source>
        <dbReference type="ARBA" id="ARBA00023157"/>
    </source>
</evidence>
<dbReference type="CDD" id="cd22611">
    <property type="entry name" value="Kunitz_eppin"/>
    <property type="match status" value="1"/>
</dbReference>
<dbReference type="GO" id="GO:0005615">
    <property type="term" value="C:extracellular space"/>
    <property type="evidence" value="ECO:0007669"/>
    <property type="project" value="TreeGrafter"/>
</dbReference>
<dbReference type="PANTHER" id="PTHR46751">
    <property type="entry name" value="EPPIN"/>
    <property type="match status" value="1"/>
</dbReference>
<dbReference type="InParanoid" id="A0A6P6EWQ0"/>
<evidence type="ECO:0000313" key="11">
    <source>
        <dbReference type="RefSeq" id="XP_023576552.1"/>
    </source>
</evidence>
<dbReference type="FunFam" id="4.10.410.10:FF:000015">
    <property type="entry name" value="WAP four-disulfide core domain 6A"/>
    <property type="match status" value="1"/>
</dbReference>
<evidence type="ECO:0000256" key="3">
    <source>
        <dbReference type="ARBA" id="ARBA00022690"/>
    </source>
</evidence>
<dbReference type="FunCoup" id="A0A6P6EWQ0">
    <property type="interactions" value="7"/>
</dbReference>
<dbReference type="SMART" id="SM00131">
    <property type="entry name" value="KU"/>
    <property type="match status" value="1"/>
</dbReference>
<dbReference type="InterPro" id="IPR051388">
    <property type="entry name" value="Serpin_venom_toxin"/>
</dbReference>
<accession>A0A6P6EWQ0</accession>
<sequence>MESSRILSIFMLSIIFVNVQETVLRYSPGKCPRIREQCEFKERDLCTKSSQCQDNMKCCVFSCGRKCLDLQQDVCSLPKEAGLCMAAFHRWWYNKENNTCDLFIYGGCQGNNNNFQTKSICQSFCQRKGVFTQG</sequence>
<dbReference type="GeneID" id="101589562"/>
<keyword evidence="3" id="KW-0646">Protease inhibitor</keyword>
<evidence type="ECO:0000256" key="4">
    <source>
        <dbReference type="ARBA" id="ARBA00022729"/>
    </source>
</evidence>
<evidence type="ECO:0000256" key="5">
    <source>
        <dbReference type="ARBA" id="ARBA00022900"/>
    </source>
</evidence>
<dbReference type="OrthoDB" id="4473401at2759"/>
<feature type="domain" description="WAP" evidence="9">
    <location>
        <begin position="24"/>
        <end position="71"/>
    </location>
</feature>
<dbReference type="PROSITE" id="PS51390">
    <property type="entry name" value="WAP"/>
    <property type="match status" value="1"/>
</dbReference>
<dbReference type="InterPro" id="IPR002223">
    <property type="entry name" value="Kunitz_BPTI"/>
</dbReference>
<dbReference type="SMART" id="SM00217">
    <property type="entry name" value="WAP"/>
    <property type="match status" value="1"/>
</dbReference>
<evidence type="ECO:0000256" key="2">
    <source>
        <dbReference type="ARBA" id="ARBA00022525"/>
    </source>
</evidence>
<organism evidence="10 11">
    <name type="scientific">Octodon degus</name>
    <name type="common">Degu</name>
    <name type="synonym">Sciurus degus</name>
    <dbReference type="NCBI Taxonomy" id="10160"/>
    <lineage>
        <taxon>Eukaryota</taxon>
        <taxon>Metazoa</taxon>
        <taxon>Chordata</taxon>
        <taxon>Craniata</taxon>
        <taxon>Vertebrata</taxon>
        <taxon>Euteleostomi</taxon>
        <taxon>Mammalia</taxon>
        <taxon>Eutheria</taxon>
        <taxon>Euarchontoglires</taxon>
        <taxon>Glires</taxon>
        <taxon>Rodentia</taxon>
        <taxon>Hystricomorpha</taxon>
        <taxon>Octodontidae</taxon>
        <taxon>Octodon</taxon>
    </lineage>
</organism>
<proteinExistence type="predicted"/>
<dbReference type="InterPro" id="IPR036645">
    <property type="entry name" value="Elafin-like_sf"/>
</dbReference>
<dbReference type="InterPro" id="IPR036880">
    <property type="entry name" value="Kunitz_BPTI_sf"/>
</dbReference>
<dbReference type="PRINTS" id="PR00759">
    <property type="entry name" value="BASICPTASE"/>
</dbReference>
<keyword evidence="10" id="KW-1185">Reference proteome</keyword>
<dbReference type="FunFam" id="4.10.75.10:FF:000004">
    <property type="entry name" value="WAP four-disulfide core domain 6A"/>
    <property type="match status" value="1"/>
</dbReference>
<dbReference type="Pfam" id="PF00014">
    <property type="entry name" value="Kunitz_BPTI"/>
    <property type="match status" value="1"/>
</dbReference>
<keyword evidence="5" id="KW-0722">Serine protease inhibitor</keyword>
<dbReference type="Gene3D" id="4.10.410.10">
    <property type="entry name" value="Pancreatic trypsin inhibitor Kunitz domain"/>
    <property type="match status" value="1"/>
</dbReference>
<comment type="subcellular location">
    <subcellularLocation>
        <location evidence="1">Secreted</location>
    </subcellularLocation>
</comment>
<dbReference type="SUPFAM" id="SSF57256">
    <property type="entry name" value="Elafin-like"/>
    <property type="match status" value="1"/>
</dbReference>
<dbReference type="PANTHER" id="PTHR46751:SF2">
    <property type="entry name" value="EPPIN"/>
    <property type="match status" value="1"/>
</dbReference>
<keyword evidence="6" id="KW-1015">Disulfide bond</keyword>
<evidence type="ECO:0000313" key="10">
    <source>
        <dbReference type="Proteomes" id="UP000515203"/>
    </source>
</evidence>
<dbReference type="Pfam" id="PF00095">
    <property type="entry name" value="WAP"/>
    <property type="match status" value="1"/>
</dbReference>
<protein>
    <submittedName>
        <fullName evidence="11">Eppin</fullName>
    </submittedName>
</protein>
<feature type="domain" description="BPTI/Kunitz inhibitor" evidence="8">
    <location>
        <begin position="75"/>
        <end position="125"/>
    </location>
</feature>
<dbReference type="InterPro" id="IPR008197">
    <property type="entry name" value="WAP_dom"/>
</dbReference>
<feature type="chain" id="PRO_5028379339" evidence="7">
    <location>
        <begin position="22"/>
        <end position="134"/>
    </location>
</feature>
<evidence type="ECO:0000259" key="8">
    <source>
        <dbReference type="PROSITE" id="PS50279"/>
    </source>
</evidence>
<name>A0A6P6EWQ0_OCTDE</name>
<dbReference type="SUPFAM" id="SSF57362">
    <property type="entry name" value="BPTI-like"/>
    <property type="match status" value="1"/>
</dbReference>
<gene>
    <name evidence="11" type="primary">LOC101589562</name>
</gene>
<dbReference type="Proteomes" id="UP000515203">
    <property type="component" value="Unplaced"/>
</dbReference>
<evidence type="ECO:0000256" key="1">
    <source>
        <dbReference type="ARBA" id="ARBA00004613"/>
    </source>
</evidence>
<dbReference type="Gene3D" id="4.10.75.10">
    <property type="entry name" value="Elafin-like"/>
    <property type="match status" value="1"/>
</dbReference>
<evidence type="ECO:0000256" key="7">
    <source>
        <dbReference type="SAM" id="SignalP"/>
    </source>
</evidence>
<keyword evidence="4 7" id="KW-0732">Signal</keyword>
<reference evidence="11" key="1">
    <citation type="submission" date="2025-08" db="UniProtKB">
        <authorList>
            <consortium name="RefSeq"/>
        </authorList>
    </citation>
    <scope>IDENTIFICATION</scope>
</reference>
<dbReference type="GO" id="GO:0004867">
    <property type="term" value="F:serine-type endopeptidase inhibitor activity"/>
    <property type="evidence" value="ECO:0007669"/>
    <property type="project" value="UniProtKB-KW"/>
</dbReference>
<dbReference type="PROSITE" id="PS50279">
    <property type="entry name" value="BPTI_KUNITZ_2"/>
    <property type="match status" value="1"/>
</dbReference>
<dbReference type="PROSITE" id="PS00280">
    <property type="entry name" value="BPTI_KUNITZ_1"/>
    <property type="match status" value="1"/>
</dbReference>
<dbReference type="RefSeq" id="XP_023576552.1">
    <property type="nucleotide sequence ID" value="XM_023720784.1"/>
</dbReference>
<dbReference type="InterPro" id="IPR020901">
    <property type="entry name" value="Prtase_inh_Kunz-CS"/>
</dbReference>
<evidence type="ECO:0000259" key="9">
    <source>
        <dbReference type="PROSITE" id="PS51390"/>
    </source>
</evidence>